<dbReference type="GO" id="GO:0042834">
    <property type="term" value="F:peptidoglycan binding"/>
    <property type="evidence" value="ECO:0007669"/>
    <property type="project" value="InterPro"/>
</dbReference>
<feature type="compositionally biased region" description="Basic and acidic residues" evidence="1">
    <location>
        <begin position="209"/>
        <end position="231"/>
    </location>
</feature>
<feature type="domain" description="SPOR" evidence="3">
    <location>
        <begin position="303"/>
        <end position="381"/>
    </location>
</feature>
<accession>A0AAE9HWM7</accession>
<feature type="region of interest" description="Disordered" evidence="1">
    <location>
        <begin position="146"/>
        <end position="307"/>
    </location>
</feature>
<keyword evidence="2" id="KW-0472">Membrane</keyword>
<feature type="compositionally biased region" description="Basic and acidic residues" evidence="1">
    <location>
        <begin position="265"/>
        <end position="299"/>
    </location>
</feature>
<dbReference type="SUPFAM" id="SSF110997">
    <property type="entry name" value="Sporulation related repeat"/>
    <property type="match status" value="1"/>
</dbReference>
<name>A0AAE9HWM7_9NEIS</name>
<dbReference type="RefSeq" id="WP_084481836.1">
    <property type="nucleotide sequence ID" value="NZ_CP097501.1"/>
</dbReference>
<organism evidence="4 5">
    <name type="scientific">Conchiformibius steedae DSM 2580</name>
    <dbReference type="NCBI Taxonomy" id="1121352"/>
    <lineage>
        <taxon>Bacteria</taxon>
        <taxon>Pseudomonadati</taxon>
        <taxon>Pseudomonadota</taxon>
        <taxon>Betaproteobacteria</taxon>
        <taxon>Neisseriales</taxon>
        <taxon>Neisseriaceae</taxon>
        <taxon>Conchiformibius</taxon>
    </lineage>
</organism>
<dbReference type="EMBL" id="CP097501">
    <property type="protein sequence ID" value="URD67620.1"/>
    <property type="molecule type" value="Genomic_DNA"/>
</dbReference>
<reference evidence="4" key="1">
    <citation type="submission" date="2022-05" db="EMBL/GenBank/DDBJ databases">
        <title>Alysiella filiformis genome sequencing.</title>
        <authorList>
            <person name="Viehboeck T."/>
        </authorList>
    </citation>
    <scope>NUCLEOTIDE SEQUENCE</scope>
    <source>
        <strain evidence="4">DSM 2580</strain>
    </source>
</reference>
<evidence type="ECO:0000256" key="1">
    <source>
        <dbReference type="SAM" id="MobiDB-lite"/>
    </source>
</evidence>
<dbReference type="InterPro" id="IPR036680">
    <property type="entry name" value="SPOR-like_sf"/>
</dbReference>
<evidence type="ECO:0000313" key="4">
    <source>
        <dbReference type="EMBL" id="URD67620.1"/>
    </source>
</evidence>
<feature type="transmembrane region" description="Helical" evidence="2">
    <location>
        <begin position="75"/>
        <end position="92"/>
    </location>
</feature>
<evidence type="ECO:0000259" key="3">
    <source>
        <dbReference type="PROSITE" id="PS51724"/>
    </source>
</evidence>
<dbReference type="Gene3D" id="3.30.70.1070">
    <property type="entry name" value="Sporulation related repeat"/>
    <property type="match status" value="1"/>
</dbReference>
<gene>
    <name evidence="4" type="ORF">LNQ82_00200</name>
</gene>
<proteinExistence type="predicted"/>
<keyword evidence="2" id="KW-1133">Transmembrane helix</keyword>
<dbReference type="PROSITE" id="PS51724">
    <property type="entry name" value="SPOR"/>
    <property type="match status" value="1"/>
</dbReference>
<feature type="region of interest" description="Disordered" evidence="1">
    <location>
        <begin position="1"/>
        <end position="58"/>
    </location>
</feature>
<evidence type="ECO:0000313" key="5">
    <source>
        <dbReference type="Proteomes" id="UP001056819"/>
    </source>
</evidence>
<feature type="compositionally biased region" description="Basic and acidic residues" evidence="1">
    <location>
        <begin position="179"/>
        <end position="203"/>
    </location>
</feature>
<evidence type="ECO:0000256" key="2">
    <source>
        <dbReference type="SAM" id="Phobius"/>
    </source>
</evidence>
<dbReference type="InterPro" id="IPR007730">
    <property type="entry name" value="SPOR-like_dom"/>
</dbReference>
<dbReference type="Pfam" id="PF05036">
    <property type="entry name" value="SPOR"/>
    <property type="match status" value="1"/>
</dbReference>
<sequence length="381" mass="41545">MRPMHRTPSGDDEQEYDVTAAHPNAPMPDNHQNNGQDDGIIDAETTPAAAPQPDRSSDYIVEEYESFKRKNRRRLVGAGALVLIAGGLFAAASQQNNAPVTPALAPEAQTAENRVTAEILYPDNKASAAAPLHNIDDSKNDPIRLSKKIQAAAPLSPEEKAALEARQQRAKAQRLAQQRKQEAERAEQAAKENKDPKGKENSDKTLVADAKKDPKRNTAAERSKEREEEQRRKKAQALSDKAAAERNAKENAAAAKAREAQTAADKQRAAERAKLEKQNKTAANDKAKTEAKRSSDKTAEAPASGNRRVTIQAGAFADKNHALRVQQQLKGINYSSRIEEVQTAKGTVYRVRTGTFANQNEAKNALERIKDKGMNGVVVGK</sequence>
<dbReference type="AlphaFoldDB" id="A0AAE9HWM7"/>
<dbReference type="Proteomes" id="UP001056819">
    <property type="component" value="Chromosome"/>
</dbReference>
<protein>
    <submittedName>
        <fullName evidence="4">SPOR domain-containing protein</fullName>
    </submittedName>
</protein>
<keyword evidence="2" id="KW-0812">Transmembrane</keyword>
<feature type="compositionally biased region" description="Basic and acidic residues" evidence="1">
    <location>
        <begin position="157"/>
        <end position="167"/>
    </location>
</feature>